<dbReference type="Pfam" id="PF00929">
    <property type="entry name" value="RNase_T"/>
    <property type="match status" value="1"/>
</dbReference>
<evidence type="ECO:0000313" key="8">
    <source>
        <dbReference type="Proteomes" id="UP000242519"/>
    </source>
</evidence>
<evidence type="ECO:0000259" key="6">
    <source>
        <dbReference type="PROSITE" id="PS50157"/>
    </source>
</evidence>
<comment type="caution">
    <text evidence="7">The sequence shown here is derived from an EMBL/GenBank/DDBJ whole genome shotgun (WGS) entry which is preliminary data.</text>
</comment>
<dbReference type="OrthoDB" id="16516at2759"/>
<dbReference type="PANTHER" id="PTHR12801:SF114">
    <property type="entry name" value="EXONUCLEASE, PUTATIVE (AFU_ORTHOLOGUE AFUA_7G00870)-RELATED"/>
    <property type="match status" value="1"/>
</dbReference>
<dbReference type="InterPro" id="IPR013520">
    <property type="entry name" value="Ribonucl_H"/>
</dbReference>
<sequence length="566" mass="62857">MGTAGLFPSDPNNRVLVVYLRRGFKVVSSESPNLAYAFNGMMAISTGPISQSAIHVPRIVEAKEYTEKNTPGSCVPGCNAKEFPFGFSLPFAWITISRALRRSSFCLFFQAPADYNSKTLPPTTKKMPVQCLPCNRTFEELKHFEQHLRSSRAHVKPPGRIQVRSVPLNQSRSPVKSYGQTNRNATNWPPLQDAALPHRTAAGSLREQPSRTLTSSRSSPEQATPVIKRISSQPAQWTASLKSESKSVLDTLATHLNSQKELEANRILVRPYNPEDWAQAPRKCAEAVVRDESCIFHSSKRNKYNIKKPYRCCATTESREGCLLASKHDFQLPSRFAKYGDFRESPLSGGLPKARAVVLDCEMAGVVGNATGDPILLCAIDYVTGAEILNRYIVPTQRITQMRSDLHGVTRATLDEAESRGIALSGWEGARAELWNHIDEDTILIGHALENDLNALRMIHRRIVDSGILVRSAIGSGVQFSLQALCSQLPRVEIRKNRGGVHDCLEDVLATREVVLFCTRRTDEFNAWVKVKKVEQAKLERERAILKAAKALAKESDRARLEATAG</sequence>
<dbReference type="InterPro" id="IPR047021">
    <property type="entry name" value="REXO1/3/4-like"/>
</dbReference>
<accession>A0A218Z109</accession>
<keyword evidence="4" id="KW-0862">Zinc</keyword>
<name>A0A218Z109_9HELO</name>
<protein>
    <recommendedName>
        <fullName evidence="6">C2H2-type domain-containing protein</fullName>
    </recommendedName>
</protein>
<dbReference type="GO" id="GO:0004527">
    <property type="term" value="F:exonuclease activity"/>
    <property type="evidence" value="ECO:0007669"/>
    <property type="project" value="UniProtKB-KW"/>
</dbReference>
<dbReference type="InterPro" id="IPR013087">
    <property type="entry name" value="Znf_C2H2_type"/>
</dbReference>
<proteinExistence type="predicted"/>
<dbReference type="PANTHER" id="PTHR12801">
    <property type="entry name" value="RNA EXONUCLEASE REXO1 / RECO3 FAMILY MEMBER-RELATED"/>
    <property type="match status" value="1"/>
</dbReference>
<dbReference type="Proteomes" id="UP000242519">
    <property type="component" value="Unassembled WGS sequence"/>
</dbReference>
<keyword evidence="8" id="KW-1185">Reference proteome</keyword>
<evidence type="ECO:0000256" key="5">
    <source>
        <dbReference type="SAM" id="MobiDB-lite"/>
    </source>
</evidence>
<evidence type="ECO:0000256" key="3">
    <source>
        <dbReference type="ARBA" id="ARBA00022839"/>
    </source>
</evidence>
<feature type="region of interest" description="Disordered" evidence="5">
    <location>
        <begin position="149"/>
        <end position="234"/>
    </location>
</feature>
<dbReference type="GO" id="GO:0006364">
    <property type="term" value="P:rRNA processing"/>
    <property type="evidence" value="ECO:0007669"/>
    <property type="project" value="TreeGrafter"/>
</dbReference>
<dbReference type="Gene3D" id="3.30.420.10">
    <property type="entry name" value="Ribonuclease H-like superfamily/Ribonuclease H"/>
    <property type="match status" value="1"/>
</dbReference>
<dbReference type="EMBL" id="MZNU01000280">
    <property type="protein sequence ID" value="OWP01310.1"/>
    <property type="molecule type" value="Genomic_DNA"/>
</dbReference>
<dbReference type="InterPro" id="IPR012337">
    <property type="entry name" value="RNaseH-like_sf"/>
</dbReference>
<keyword evidence="3" id="KW-0269">Exonuclease</keyword>
<feature type="compositionally biased region" description="Low complexity" evidence="5">
    <location>
        <begin position="210"/>
        <end position="220"/>
    </location>
</feature>
<reference evidence="7 8" key="1">
    <citation type="submission" date="2017-04" db="EMBL/GenBank/DDBJ databases">
        <title>Draft genome sequence of Marssonina coronaria NL1: causal agent of apple blotch.</title>
        <authorList>
            <person name="Cheng Q."/>
        </authorList>
    </citation>
    <scope>NUCLEOTIDE SEQUENCE [LARGE SCALE GENOMIC DNA]</scope>
    <source>
        <strain evidence="7 8">NL1</strain>
    </source>
</reference>
<keyword evidence="1" id="KW-0540">Nuclease</keyword>
<dbReference type="SMART" id="SM00479">
    <property type="entry name" value="EXOIII"/>
    <property type="match status" value="1"/>
</dbReference>
<keyword evidence="4" id="KW-0863">Zinc-finger</keyword>
<dbReference type="GO" id="GO:0005634">
    <property type="term" value="C:nucleus"/>
    <property type="evidence" value="ECO:0007669"/>
    <property type="project" value="TreeGrafter"/>
</dbReference>
<evidence type="ECO:0000313" key="7">
    <source>
        <dbReference type="EMBL" id="OWP01310.1"/>
    </source>
</evidence>
<dbReference type="STRING" id="503106.A0A218Z109"/>
<evidence type="ECO:0000256" key="4">
    <source>
        <dbReference type="PROSITE-ProRule" id="PRU00042"/>
    </source>
</evidence>
<keyword evidence="4" id="KW-0479">Metal-binding</keyword>
<dbReference type="GO" id="GO:0008270">
    <property type="term" value="F:zinc ion binding"/>
    <property type="evidence" value="ECO:0007669"/>
    <property type="project" value="UniProtKB-KW"/>
</dbReference>
<feature type="domain" description="C2H2-type" evidence="6">
    <location>
        <begin position="129"/>
        <end position="157"/>
    </location>
</feature>
<dbReference type="CDD" id="cd06137">
    <property type="entry name" value="DEDDh_RNase"/>
    <property type="match status" value="1"/>
</dbReference>
<feature type="compositionally biased region" description="Polar residues" evidence="5">
    <location>
        <begin position="167"/>
        <end position="189"/>
    </location>
</feature>
<dbReference type="SUPFAM" id="SSF53098">
    <property type="entry name" value="Ribonuclease H-like"/>
    <property type="match status" value="1"/>
</dbReference>
<dbReference type="GO" id="GO:0000027">
    <property type="term" value="P:ribosomal large subunit assembly"/>
    <property type="evidence" value="ECO:0007669"/>
    <property type="project" value="TreeGrafter"/>
</dbReference>
<dbReference type="InterPro" id="IPR036397">
    <property type="entry name" value="RNaseH_sf"/>
</dbReference>
<dbReference type="InParanoid" id="A0A218Z109"/>
<keyword evidence="2" id="KW-0378">Hydrolase</keyword>
<evidence type="ECO:0000256" key="1">
    <source>
        <dbReference type="ARBA" id="ARBA00022722"/>
    </source>
</evidence>
<dbReference type="AlphaFoldDB" id="A0A218Z109"/>
<dbReference type="GO" id="GO:0003676">
    <property type="term" value="F:nucleic acid binding"/>
    <property type="evidence" value="ECO:0007669"/>
    <property type="project" value="InterPro"/>
</dbReference>
<evidence type="ECO:0000256" key="2">
    <source>
        <dbReference type="ARBA" id="ARBA00022801"/>
    </source>
</evidence>
<dbReference type="PROSITE" id="PS50157">
    <property type="entry name" value="ZINC_FINGER_C2H2_2"/>
    <property type="match status" value="1"/>
</dbReference>
<gene>
    <name evidence="7" type="ORF">B2J93_7294</name>
</gene>
<organism evidence="7 8">
    <name type="scientific">Diplocarpon coronariae</name>
    <dbReference type="NCBI Taxonomy" id="2795749"/>
    <lineage>
        <taxon>Eukaryota</taxon>
        <taxon>Fungi</taxon>
        <taxon>Dikarya</taxon>
        <taxon>Ascomycota</taxon>
        <taxon>Pezizomycotina</taxon>
        <taxon>Leotiomycetes</taxon>
        <taxon>Helotiales</taxon>
        <taxon>Drepanopezizaceae</taxon>
        <taxon>Diplocarpon</taxon>
    </lineage>
</organism>